<dbReference type="Proteomes" id="UP000193040">
    <property type="component" value="Unassembled WGS sequence"/>
</dbReference>
<protein>
    <submittedName>
        <fullName evidence="1">Uncharacterized protein</fullName>
    </submittedName>
</protein>
<organism evidence="1 2">
    <name type="scientific">Mycobacterium simiae</name>
    <name type="common">Mycobacterium habana</name>
    <dbReference type="NCBI Taxonomy" id="1784"/>
    <lineage>
        <taxon>Bacteria</taxon>
        <taxon>Bacillati</taxon>
        <taxon>Actinomycetota</taxon>
        <taxon>Actinomycetes</taxon>
        <taxon>Mycobacteriales</taxon>
        <taxon>Mycobacteriaceae</taxon>
        <taxon>Mycobacterium</taxon>
        <taxon>Mycobacterium simiae complex</taxon>
    </lineage>
</organism>
<dbReference type="EMBL" id="MZZM01000022">
    <property type="protein sequence ID" value="ORJ58837.1"/>
    <property type="molecule type" value="Genomic_DNA"/>
</dbReference>
<keyword evidence="2" id="KW-1185">Reference proteome</keyword>
<evidence type="ECO:0000313" key="1">
    <source>
        <dbReference type="EMBL" id="ORJ58837.1"/>
    </source>
</evidence>
<sequence>MFVLLPRMSVRDFFTRHSIAGLRDGIAARLLREESPAITRVLTDSTDAIAIDNGTEAPTTLLTAFTSRRPPPPFRRRPIELHRCRLRISNLTTSSTTAITIALAGHEITANLLGATAVRLPHTPA</sequence>
<evidence type="ECO:0000313" key="2">
    <source>
        <dbReference type="Proteomes" id="UP000193040"/>
    </source>
</evidence>
<dbReference type="AlphaFoldDB" id="A0A1X0Y157"/>
<reference evidence="1 2" key="1">
    <citation type="submission" date="2017-03" db="EMBL/GenBank/DDBJ databases">
        <title>Genomic insights into Mycobacterium simiae human colonization.</title>
        <authorList>
            <person name="Steffani J.L."/>
            <person name="Brunck M.E."/>
            <person name="Cruz E."/>
            <person name="Montiel R."/>
            <person name="Barona F."/>
        </authorList>
    </citation>
    <scope>NUCLEOTIDE SEQUENCE [LARGE SCALE GENOMIC DNA]</scope>
    <source>
        <strain evidence="1 2">MsiGto</strain>
    </source>
</reference>
<name>A0A1X0Y157_MYCSI</name>
<gene>
    <name evidence="1" type="ORF">B5M45_16955</name>
</gene>
<proteinExistence type="predicted"/>
<accession>A0A1X0Y157</accession>
<comment type="caution">
    <text evidence="1">The sequence shown here is derived from an EMBL/GenBank/DDBJ whole genome shotgun (WGS) entry which is preliminary data.</text>
</comment>